<dbReference type="Pfam" id="PF07717">
    <property type="entry name" value="OB_NTP_bind"/>
    <property type="match status" value="1"/>
</dbReference>
<dbReference type="Gene3D" id="3.40.50.300">
    <property type="entry name" value="P-loop containing nucleotide triphosphate hydrolases"/>
    <property type="match status" value="1"/>
</dbReference>
<dbReference type="GO" id="GO:0003724">
    <property type="term" value="F:RNA helicase activity"/>
    <property type="evidence" value="ECO:0007669"/>
    <property type="project" value="TreeGrafter"/>
</dbReference>
<dbReference type="Pfam" id="PF26026">
    <property type="entry name" value="RNA_hel_CTD"/>
    <property type="match status" value="1"/>
</dbReference>
<keyword evidence="4" id="KW-0067">ATP-binding</keyword>
<dbReference type="FunFam" id="1.20.120.1080:FF:000002">
    <property type="entry name" value="Putative ATP-dependent RNA helicase DHX36"/>
    <property type="match status" value="1"/>
</dbReference>
<protein>
    <recommendedName>
        <fullName evidence="5">Helicase C-terminal domain-containing protein</fullName>
    </recommendedName>
</protein>
<dbReference type="Pfam" id="PF21010">
    <property type="entry name" value="HA2_C"/>
    <property type="match status" value="1"/>
</dbReference>
<keyword evidence="7" id="KW-1185">Reference proteome</keyword>
<dbReference type="PANTHER" id="PTHR18934">
    <property type="entry name" value="ATP-DEPENDENT RNA HELICASE"/>
    <property type="match status" value="1"/>
</dbReference>
<dbReference type="SUPFAM" id="SSF52540">
    <property type="entry name" value="P-loop containing nucleoside triphosphate hydrolases"/>
    <property type="match status" value="1"/>
</dbReference>
<evidence type="ECO:0000313" key="7">
    <source>
        <dbReference type="Proteomes" id="UP001431783"/>
    </source>
</evidence>
<dbReference type="InterPro" id="IPR048333">
    <property type="entry name" value="HA2_WH"/>
</dbReference>
<dbReference type="GO" id="GO:0002151">
    <property type="term" value="F:G-quadruplex RNA binding"/>
    <property type="evidence" value="ECO:0007669"/>
    <property type="project" value="TreeGrafter"/>
</dbReference>
<organism evidence="6 7">
    <name type="scientific">Henosepilachna vigintioctopunctata</name>
    <dbReference type="NCBI Taxonomy" id="420089"/>
    <lineage>
        <taxon>Eukaryota</taxon>
        <taxon>Metazoa</taxon>
        <taxon>Ecdysozoa</taxon>
        <taxon>Arthropoda</taxon>
        <taxon>Hexapoda</taxon>
        <taxon>Insecta</taxon>
        <taxon>Pterygota</taxon>
        <taxon>Neoptera</taxon>
        <taxon>Endopterygota</taxon>
        <taxon>Coleoptera</taxon>
        <taxon>Polyphaga</taxon>
        <taxon>Cucujiformia</taxon>
        <taxon>Coccinelloidea</taxon>
        <taxon>Coccinellidae</taxon>
        <taxon>Epilachninae</taxon>
        <taxon>Epilachnini</taxon>
        <taxon>Henosepilachna</taxon>
    </lineage>
</organism>
<dbReference type="GO" id="GO:0003678">
    <property type="term" value="F:DNA helicase activity"/>
    <property type="evidence" value="ECO:0007669"/>
    <property type="project" value="TreeGrafter"/>
</dbReference>
<dbReference type="Pfam" id="PF00271">
    <property type="entry name" value="Helicase_C"/>
    <property type="match status" value="1"/>
</dbReference>
<dbReference type="EMBL" id="JARQZJ010000121">
    <property type="protein sequence ID" value="KAK9888069.1"/>
    <property type="molecule type" value="Genomic_DNA"/>
</dbReference>
<dbReference type="SMART" id="SM00847">
    <property type="entry name" value="HA2"/>
    <property type="match status" value="1"/>
</dbReference>
<dbReference type="SMART" id="SM00490">
    <property type="entry name" value="HELICc"/>
    <property type="match status" value="1"/>
</dbReference>
<dbReference type="GO" id="GO:0005737">
    <property type="term" value="C:cytoplasm"/>
    <property type="evidence" value="ECO:0007669"/>
    <property type="project" value="TreeGrafter"/>
</dbReference>
<reference evidence="6 7" key="1">
    <citation type="submission" date="2023-03" db="EMBL/GenBank/DDBJ databases">
        <title>Genome insight into feeding habits of ladybird beetles.</title>
        <authorList>
            <person name="Li H.-S."/>
            <person name="Huang Y.-H."/>
            <person name="Pang H."/>
        </authorList>
    </citation>
    <scope>NUCLEOTIDE SEQUENCE [LARGE SCALE GENOMIC DNA]</scope>
    <source>
        <strain evidence="6">SYSU_2023b</strain>
        <tissue evidence="6">Whole body</tissue>
    </source>
</reference>
<evidence type="ECO:0000256" key="4">
    <source>
        <dbReference type="ARBA" id="ARBA00022840"/>
    </source>
</evidence>
<dbReference type="PROSITE" id="PS51194">
    <property type="entry name" value="HELICASE_CTER"/>
    <property type="match status" value="1"/>
</dbReference>
<sequence>MIVSSCKFPENKFAIIPLHSLIPTDEQLKVFNSPPPGVRKIIISTIIAETSITINDVVFVIDCGKVKIKNFNFKLNIETLESVWISKANASQRKGRVGRVKPGKCFHLMTRARYETLEPYMCPEILRSRLENVLLTAKVLQLGKIGDFFPRLMDAPDPGAIAVSLDLLKRLEALDENESLTPLGYHLAKLPMNPQIGKMLLFGAIFNCLQPILNIAIILEYKDPFIIPFRKENEAIWKKQEFGRNCKSDHLFMNKLVLKFQNLNEFKREQFCSEFFLNLQTMTHILKLKREFMQHLYEMGFVPNLNPKCIECNSNSYRLDVLRAIICAGLYPNIVYIGKLENKVALFQLLNDDQVSLHPKSVLIGKYIRNPLLVYYKLIKSTNVFIHDATPVDSLHVLFFGDNFQIGSEGEHHFITISNTLKFTSIKSTAEVIKELRDKLNKFLEYKISHPSVVDLREENEETLLLRTIVALLDKKQ</sequence>
<evidence type="ECO:0000256" key="1">
    <source>
        <dbReference type="ARBA" id="ARBA00022741"/>
    </source>
</evidence>
<dbReference type="InterPro" id="IPR007502">
    <property type="entry name" value="Helicase-assoc_dom"/>
</dbReference>
<dbReference type="GO" id="GO:0005634">
    <property type="term" value="C:nucleus"/>
    <property type="evidence" value="ECO:0007669"/>
    <property type="project" value="TreeGrafter"/>
</dbReference>
<evidence type="ECO:0000259" key="5">
    <source>
        <dbReference type="PROSITE" id="PS51194"/>
    </source>
</evidence>
<dbReference type="InterPro" id="IPR027417">
    <property type="entry name" value="P-loop_NTPase"/>
</dbReference>
<dbReference type="Pfam" id="PF04408">
    <property type="entry name" value="WHD_HA2"/>
    <property type="match status" value="1"/>
</dbReference>
<evidence type="ECO:0000256" key="3">
    <source>
        <dbReference type="ARBA" id="ARBA00022806"/>
    </source>
</evidence>
<dbReference type="GO" id="GO:0016787">
    <property type="term" value="F:hydrolase activity"/>
    <property type="evidence" value="ECO:0007669"/>
    <property type="project" value="UniProtKB-KW"/>
</dbReference>
<accession>A0AAW1V4N5</accession>
<evidence type="ECO:0000313" key="6">
    <source>
        <dbReference type="EMBL" id="KAK9888069.1"/>
    </source>
</evidence>
<dbReference type="CDD" id="cd18791">
    <property type="entry name" value="SF2_C_RHA"/>
    <property type="match status" value="1"/>
</dbReference>
<dbReference type="InterPro" id="IPR011709">
    <property type="entry name" value="DEAD-box_helicase_OB_fold"/>
</dbReference>
<dbReference type="GO" id="GO:0005524">
    <property type="term" value="F:ATP binding"/>
    <property type="evidence" value="ECO:0007669"/>
    <property type="project" value="UniProtKB-KW"/>
</dbReference>
<dbReference type="GO" id="GO:0051880">
    <property type="term" value="F:G-quadruplex DNA binding"/>
    <property type="evidence" value="ECO:0007669"/>
    <property type="project" value="TreeGrafter"/>
</dbReference>
<comment type="caution">
    <text evidence="6">The sequence shown here is derived from an EMBL/GenBank/DDBJ whole genome shotgun (WGS) entry which is preliminary data.</text>
</comment>
<dbReference type="InterPro" id="IPR001650">
    <property type="entry name" value="Helicase_C-like"/>
</dbReference>
<proteinExistence type="predicted"/>
<dbReference type="Proteomes" id="UP001431783">
    <property type="component" value="Unassembled WGS sequence"/>
</dbReference>
<dbReference type="Gene3D" id="1.20.120.1080">
    <property type="match status" value="1"/>
</dbReference>
<gene>
    <name evidence="6" type="ORF">WA026_000344</name>
</gene>
<dbReference type="PANTHER" id="PTHR18934:SF237">
    <property type="entry name" value="ATP-DEPENDENT DNA_RNA HELICASE DHX36"/>
    <property type="match status" value="1"/>
</dbReference>
<keyword evidence="2" id="KW-0378">Hydrolase</keyword>
<name>A0AAW1V4N5_9CUCU</name>
<dbReference type="InterPro" id="IPR059023">
    <property type="entry name" value="RNA_hel_CTD"/>
</dbReference>
<feature type="domain" description="Helicase C-terminal" evidence="5">
    <location>
        <begin position="1"/>
        <end position="141"/>
    </location>
</feature>
<keyword evidence="1" id="KW-0547">Nucleotide-binding</keyword>
<keyword evidence="3" id="KW-0347">Helicase</keyword>
<dbReference type="AlphaFoldDB" id="A0AAW1V4N5"/>
<evidence type="ECO:0000256" key="2">
    <source>
        <dbReference type="ARBA" id="ARBA00022801"/>
    </source>
</evidence>